<proteinExistence type="predicted"/>
<reference evidence="2 3" key="1">
    <citation type="submission" date="2018-04" db="EMBL/GenBank/DDBJ databases">
        <title>The genome of golden apple snail Pomacea canaliculata provides insight into stress tolerance and invasive adaptation.</title>
        <authorList>
            <person name="Liu C."/>
            <person name="Liu B."/>
            <person name="Ren Y."/>
            <person name="Zhang Y."/>
            <person name="Wang H."/>
            <person name="Li S."/>
            <person name="Jiang F."/>
            <person name="Yin L."/>
            <person name="Zhang G."/>
            <person name="Qian W."/>
            <person name="Fan W."/>
        </authorList>
    </citation>
    <scope>NUCLEOTIDE SEQUENCE [LARGE SCALE GENOMIC DNA]</scope>
    <source>
        <strain evidence="2">SZHN2017</strain>
        <tissue evidence="2">Muscle</tissue>
    </source>
</reference>
<sequence>MTSFKVKIVASTEEKGTSPDSVQSRGVGVMTCQEVKDVQAQTSPAKLKDTASSTDYGGQMSKCTSTPSLSAVDAGTYMPPVTSESKVTWTEGVVTADRATCTFSYVTSDAATCTMGVTTGDFAVQVRPPGVPNSTNTAPPKVAHHHCQTTPSVVSRGTMPDPKLSTAVDHHLPLQEVVPPVRVTTLPQSPVLVIPTFDKGHGDVTRRAHVTVCGWRLAAACL</sequence>
<dbReference type="OrthoDB" id="342730at2759"/>
<gene>
    <name evidence="2" type="ORF">C0Q70_10999</name>
</gene>
<evidence type="ECO:0000313" key="3">
    <source>
        <dbReference type="Proteomes" id="UP000245119"/>
    </source>
</evidence>
<evidence type="ECO:0000313" key="2">
    <source>
        <dbReference type="EMBL" id="PVD28412.1"/>
    </source>
</evidence>
<organism evidence="2 3">
    <name type="scientific">Pomacea canaliculata</name>
    <name type="common">Golden apple snail</name>
    <dbReference type="NCBI Taxonomy" id="400727"/>
    <lineage>
        <taxon>Eukaryota</taxon>
        <taxon>Metazoa</taxon>
        <taxon>Spiralia</taxon>
        <taxon>Lophotrochozoa</taxon>
        <taxon>Mollusca</taxon>
        <taxon>Gastropoda</taxon>
        <taxon>Caenogastropoda</taxon>
        <taxon>Architaenioglossa</taxon>
        <taxon>Ampullarioidea</taxon>
        <taxon>Ampullariidae</taxon>
        <taxon>Pomacea</taxon>
    </lineage>
</organism>
<dbReference type="Proteomes" id="UP000245119">
    <property type="component" value="Linkage Group LG6"/>
</dbReference>
<comment type="caution">
    <text evidence="2">The sequence shown here is derived from an EMBL/GenBank/DDBJ whole genome shotgun (WGS) entry which is preliminary data.</text>
</comment>
<evidence type="ECO:0000256" key="1">
    <source>
        <dbReference type="SAM" id="MobiDB-lite"/>
    </source>
</evidence>
<feature type="region of interest" description="Disordered" evidence="1">
    <location>
        <begin position="40"/>
        <end position="62"/>
    </location>
</feature>
<keyword evidence="3" id="KW-1185">Reference proteome</keyword>
<dbReference type="EMBL" id="PZQS01000006">
    <property type="protein sequence ID" value="PVD28412.1"/>
    <property type="molecule type" value="Genomic_DNA"/>
</dbReference>
<dbReference type="AlphaFoldDB" id="A0A2T7P4R7"/>
<protein>
    <submittedName>
        <fullName evidence="2">Uncharacterized protein</fullName>
    </submittedName>
</protein>
<accession>A0A2T7P4R7</accession>
<name>A0A2T7P4R7_POMCA</name>